<organism evidence="3 4">
    <name type="scientific">Cymbomonas tetramitiformis</name>
    <dbReference type="NCBI Taxonomy" id="36881"/>
    <lineage>
        <taxon>Eukaryota</taxon>
        <taxon>Viridiplantae</taxon>
        <taxon>Chlorophyta</taxon>
        <taxon>Pyramimonadophyceae</taxon>
        <taxon>Pyramimonadales</taxon>
        <taxon>Pyramimonadaceae</taxon>
        <taxon>Cymbomonas</taxon>
    </lineage>
</organism>
<dbReference type="Proteomes" id="UP001190700">
    <property type="component" value="Unassembled WGS sequence"/>
</dbReference>
<comment type="caution">
    <text evidence="3">The sequence shown here is derived from an EMBL/GenBank/DDBJ whole genome shotgun (WGS) entry which is preliminary data.</text>
</comment>
<evidence type="ECO:0000313" key="2">
    <source>
        <dbReference type="EMBL" id="KAK3282836.1"/>
    </source>
</evidence>
<reference evidence="3" key="2">
    <citation type="submission" date="2023-06" db="EMBL/GenBank/DDBJ databases">
        <title>Long-read-based genome assembly of the green algal bacterivore Cymbomonas tetramitiformis.</title>
        <authorList>
            <person name="Gyaltshen Y."/>
            <person name="Rozenberg A."/>
            <person name="Paasch A."/>
            <person name="Burns J.A."/>
            <person name="Warring S."/>
            <person name="Larson R."/>
            <person name="Maurer-Alcala X."/>
            <person name="Dacks J."/>
            <person name="Kim E."/>
        </authorList>
    </citation>
    <scope>NUCLEOTIDE SEQUENCE</scope>
    <source>
        <strain evidence="3">PLY_AMNH</strain>
    </source>
</reference>
<evidence type="ECO:0000313" key="4">
    <source>
        <dbReference type="Proteomes" id="UP001190700"/>
    </source>
</evidence>
<dbReference type="AlphaFoldDB" id="A0AAE0GRG2"/>
<protein>
    <submittedName>
        <fullName evidence="3">Uncharacterized protein</fullName>
    </submittedName>
</protein>
<evidence type="ECO:0000313" key="3">
    <source>
        <dbReference type="EMBL" id="KAK3282837.1"/>
    </source>
</evidence>
<accession>A0AAE0GRG2</accession>
<dbReference type="EMBL" id="LGRX02003141">
    <property type="protein sequence ID" value="KAK3282836.1"/>
    <property type="molecule type" value="Genomic_DNA"/>
</dbReference>
<proteinExistence type="predicted"/>
<sequence>MDFTDMQRLWRPRARGKYAATYVSCMSSAAIQNAPMNIALTLFLGHVARLDTPNERFKKYWYLVIIELYPTGRVLNGRIFDGKGLWLWGAKELRLHFPSGRGFRATTPRTGNV</sequence>
<evidence type="ECO:0000313" key="1">
    <source>
        <dbReference type="EMBL" id="KAK3282835.1"/>
    </source>
</evidence>
<gene>
    <name evidence="1" type="ORF">CYMTET_9441</name>
    <name evidence="2" type="ORF">CYMTET_9442</name>
    <name evidence="3" type="ORF">CYMTET_9443</name>
</gene>
<name>A0AAE0GRG2_9CHLO</name>
<dbReference type="EMBL" id="LGRX02003141">
    <property type="protein sequence ID" value="KAK3282837.1"/>
    <property type="molecule type" value="Genomic_DNA"/>
</dbReference>
<keyword evidence="4" id="KW-1185">Reference proteome</keyword>
<reference evidence="3 4" key="1">
    <citation type="journal article" date="2015" name="Genome Biol. Evol.">
        <title>Comparative Genomics of a Bacterivorous Green Alga Reveals Evolutionary Causalities and Consequences of Phago-Mixotrophic Mode of Nutrition.</title>
        <authorList>
            <person name="Burns J.A."/>
            <person name="Paasch A."/>
            <person name="Narechania A."/>
            <person name="Kim E."/>
        </authorList>
    </citation>
    <scope>NUCLEOTIDE SEQUENCE [LARGE SCALE GENOMIC DNA]</scope>
    <source>
        <strain evidence="3">PLY_AMNH</strain>
    </source>
</reference>
<dbReference type="EMBL" id="LGRX02003141">
    <property type="protein sequence ID" value="KAK3282835.1"/>
    <property type="molecule type" value="Genomic_DNA"/>
</dbReference>